<organism evidence="1 2">
    <name type="scientific">Christiangramia lutea</name>
    <dbReference type="NCBI Taxonomy" id="1607951"/>
    <lineage>
        <taxon>Bacteria</taxon>
        <taxon>Pseudomonadati</taxon>
        <taxon>Bacteroidota</taxon>
        <taxon>Flavobacteriia</taxon>
        <taxon>Flavobacteriales</taxon>
        <taxon>Flavobacteriaceae</taxon>
        <taxon>Christiangramia</taxon>
    </lineage>
</organism>
<evidence type="ECO:0000313" key="2">
    <source>
        <dbReference type="Proteomes" id="UP001139226"/>
    </source>
</evidence>
<dbReference type="Proteomes" id="UP001139226">
    <property type="component" value="Unassembled WGS sequence"/>
</dbReference>
<keyword evidence="2" id="KW-1185">Reference proteome</keyword>
<gene>
    <name evidence="1" type="ORF">ML462_15735</name>
</gene>
<reference evidence="1" key="1">
    <citation type="submission" date="2022-03" db="EMBL/GenBank/DDBJ databases">
        <title>Gramella crocea sp. nov., isolated from activated sludge of a seafood processing plant.</title>
        <authorList>
            <person name="Zhang X."/>
        </authorList>
    </citation>
    <scope>NUCLEOTIDE SEQUENCE</scope>
    <source>
        <strain evidence="1">YJ019</strain>
    </source>
</reference>
<proteinExistence type="predicted"/>
<comment type="caution">
    <text evidence="1">The sequence shown here is derived from an EMBL/GenBank/DDBJ whole genome shotgun (WGS) entry which is preliminary data.</text>
</comment>
<dbReference type="EMBL" id="JAKVTV010000010">
    <property type="protein sequence ID" value="MCH4824625.1"/>
    <property type="molecule type" value="Genomic_DNA"/>
</dbReference>
<dbReference type="AlphaFoldDB" id="A0A9X1V5I2"/>
<name>A0A9X1V5I2_9FLAO</name>
<accession>A0A9X1V5I2</accession>
<evidence type="ECO:0000313" key="1">
    <source>
        <dbReference type="EMBL" id="MCH4824625.1"/>
    </source>
</evidence>
<protein>
    <submittedName>
        <fullName evidence="1">Uncharacterized protein</fullName>
    </submittedName>
</protein>
<sequence length="190" mass="22293">MSEINLDVKQNYEYLEELSFSEKNIQEDPIFLKEKDNRKDWLKNSVKVEHSTAKEEMSLIIEKKLFPYKYGIKLHSPKFTKKPFFRFDSDGPTHRNKIENSLSDQPITTPHFNTYDEKGQEFAYKSEVLKSEKEAKAISENIEFGISHFFQETNIKLNGKDEFPGLTTKNPELFKIETQTDPLNGIEFLD</sequence>
<dbReference type="RefSeq" id="WP_240714790.1">
    <property type="nucleotide sequence ID" value="NZ_JAKVTV010000010.1"/>
</dbReference>